<feature type="binding site" evidence="3">
    <location>
        <position position="215"/>
    </location>
    <ligand>
        <name>a divalent metal cation</name>
        <dbReference type="ChEBI" id="CHEBI:60240"/>
    </ligand>
</feature>
<evidence type="ECO:0000313" key="5">
    <source>
        <dbReference type="EMBL" id="SFE83910.1"/>
    </source>
</evidence>
<feature type="binding site" evidence="3">
    <location>
        <position position="34"/>
    </location>
    <ligand>
        <name>a divalent metal cation</name>
        <dbReference type="ChEBI" id="CHEBI:60240"/>
    </ligand>
</feature>
<dbReference type="InterPro" id="IPR013658">
    <property type="entry name" value="SGL"/>
</dbReference>
<evidence type="ECO:0000313" key="6">
    <source>
        <dbReference type="Proteomes" id="UP000181976"/>
    </source>
</evidence>
<feature type="binding site" evidence="3">
    <location>
        <position position="118"/>
    </location>
    <ligand>
        <name>substrate</name>
    </ligand>
</feature>
<organism evidence="5 6">
    <name type="scientific">Thermophagus xiamenensis</name>
    <dbReference type="NCBI Taxonomy" id="385682"/>
    <lineage>
        <taxon>Bacteria</taxon>
        <taxon>Pseudomonadati</taxon>
        <taxon>Bacteroidota</taxon>
        <taxon>Bacteroidia</taxon>
        <taxon>Marinilabiliales</taxon>
        <taxon>Marinilabiliaceae</taxon>
        <taxon>Thermophagus</taxon>
    </lineage>
</organism>
<dbReference type="PANTHER" id="PTHR10907:SF47">
    <property type="entry name" value="REGUCALCIN"/>
    <property type="match status" value="1"/>
</dbReference>
<dbReference type="EMBL" id="FONA01000020">
    <property type="protein sequence ID" value="SFE83910.1"/>
    <property type="molecule type" value="Genomic_DNA"/>
</dbReference>
<dbReference type="GO" id="GO:0005509">
    <property type="term" value="F:calcium ion binding"/>
    <property type="evidence" value="ECO:0007669"/>
    <property type="project" value="TreeGrafter"/>
</dbReference>
<keyword evidence="3" id="KW-0862">Zinc</keyword>
<comment type="similarity">
    <text evidence="1">Belongs to the SMP-30/CGR1 family.</text>
</comment>
<dbReference type="PANTHER" id="PTHR10907">
    <property type="entry name" value="REGUCALCIN"/>
    <property type="match status" value="1"/>
</dbReference>
<dbReference type="AlphaFoldDB" id="A0A1I2DVE5"/>
<protein>
    <submittedName>
        <fullName evidence="5">Sugar lactone lactonase YvrE</fullName>
    </submittedName>
</protein>
<feature type="domain" description="SMP-30/Gluconolactonase/LRE-like region" evidence="4">
    <location>
        <begin position="32"/>
        <end position="275"/>
    </location>
</feature>
<proteinExistence type="inferred from homology"/>
<dbReference type="Pfam" id="PF08450">
    <property type="entry name" value="SGL"/>
    <property type="match status" value="1"/>
</dbReference>
<dbReference type="PRINTS" id="PR01790">
    <property type="entry name" value="SMP30FAMILY"/>
</dbReference>
<dbReference type="eggNOG" id="COG3386">
    <property type="taxonomic scope" value="Bacteria"/>
</dbReference>
<keyword evidence="3" id="KW-0479">Metal-binding</keyword>
<reference evidence="5 6" key="1">
    <citation type="submission" date="2016-10" db="EMBL/GenBank/DDBJ databases">
        <authorList>
            <person name="de Groot N.N."/>
        </authorList>
    </citation>
    <scope>NUCLEOTIDE SEQUENCE [LARGE SCALE GENOMIC DNA]</scope>
    <source>
        <strain evidence="5 6">DSM 19012</strain>
    </source>
</reference>
<comment type="cofactor">
    <cofactor evidence="3">
        <name>Zn(2+)</name>
        <dbReference type="ChEBI" id="CHEBI:29105"/>
    </cofactor>
    <text evidence="3">Binds 1 divalent metal cation per subunit.</text>
</comment>
<dbReference type="GO" id="GO:0004341">
    <property type="term" value="F:gluconolactonase activity"/>
    <property type="evidence" value="ECO:0007669"/>
    <property type="project" value="TreeGrafter"/>
</dbReference>
<evidence type="ECO:0000259" key="4">
    <source>
        <dbReference type="Pfam" id="PF08450"/>
    </source>
</evidence>
<dbReference type="STRING" id="385682.SAMN05444380_12021"/>
<dbReference type="RefSeq" id="WP_010526556.1">
    <property type="nucleotide sequence ID" value="NZ_AFSL01000012.1"/>
</dbReference>
<evidence type="ECO:0000256" key="2">
    <source>
        <dbReference type="PIRSR" id="PIRSR605511-1"/>
    </source>
</evidence>
<dbReference type="InterPro" id="IPR011042">
    <property type="entry name" value="6-blade_b-propeller_TolB-like"/>
</dbReference>
<dbReference type="Gene3D" id="2.120.10.30">
    <property type="entry name" value="TolB, C-terminal domain"/>
    <property type="match status" value="1"/>
</dbReference>
<feature type="active site" description="Proton donor/acceptor" evidence="2">
    <location>
        <position position="215"/>
    </location>
</feature>
<dbReference type="InParanoid" id="A0A1I2DVE5"/>
<dbReference type="GO" id="GO:0019853">
    <property type="term" value="P:L-ascorbic acid biosynthetic process"/>
    <property type="evidence" value="ECO:0007669"/>
    <property type="project" value="TreeGrafter"/>
</dbReference>
<sequence>MRTTIFFSTLLILASCQKTKVEPVKDTPTAELGEGAIWHPAENALLWVDITEGKLFMYHPQKGMIHNISLESMVGTVVPASDKYLAVVAQETGIFGVTHDERLQLLAPFPSDAKNNVRFNDGKCDPMGRFWVGTMSKSGEANAGNLYMLNGDSLIVKQSAVTISNGIVWDTNKNLMYYIDTPTQRVFAYDYVPKTGEISHRREVVKIPMGLGSPDGMTIDAEGKLWIAHWGGYGVYRWDPENGQLLEKIEVPAPNVTSCAFGGEDLSTLYITTAREGLTEEELKQYPLSGSLFSVKTNVKGLPAYLFSD</sequence>
<feature type="binding site" evidence="3">
    <location>
        <position position="165"/>
    </location>
    <ligand>
        <name>a divalent metal cation</name>
        <dbReference type="ChEBI" id="CHEBI:60240"/>
    </ligand>
</feature>
<dbReference type="Proteomes" id="UP000181976">
    <property type="component" value="Unassembled WGS sequence"/>
</dbReference>
<dbReference type="PROSITE" id="PS51257">
    <property type="entry name" value="PROKAR_LIPOPROTEIN"/>
    <property type="match status" value="1"/>
</dbReference>
<name>A0A1I2DVE5_9BACT</name>
<evidence type="ECO:0000256" key="3">
    <source>
        <dbReference type="PIRSR" id="PIRSR605511-2"/>
    </source>
</evidence>
<dbReference type="SUPFAM" id="SSF63829">
    <property type="entry name" value="Calcium-dependent phosphotriesterase"/>
    <property type="match status" value="1"/>
</dbReference>
<dbReference type="OrthoDB" id="2633250at2"/>
<accession>A0A1I2DVE5</accession>
<gene>
    <name evidence="5" type="ORF">SAMN05444380_12021</name>
</gene>
<dbReference type="InterPro" id="IPR005511">
    <property type="entry name" value="SMP-30"/>
</dbReference>
<feature type="binding site" evidence="3">
    <location>
        <position position="120"/>
    </location>
    <ligand>
        <name>substrate</name>
    </ligand>
</feature>
<keyword evidence="6" id="KW-1185">Reference proteome</keyword>
<evidence type="ECO:0000256" key="1">
    <source>
        <dbReference type="ARBA" id="ARBA00008853"/>
    </source>
</evidence>